<dbReference type="GO" id="GO:0005886">
    <property type="term" value="C:plasma membrane"/>
    <property type="evidence" value="ECO:0007669"/>
    <property type="project" value="UniProtKB-SubCell"/>
</dbReference>
<dbReference type="SMART" id="SM01234">
    <property type="entry name" value="Haemolytic"/>
    <property type="match status" value="1"/>
</dbReference>
<keyword evidence="3" id="KW-1185">Reference proteome</keyword>
<name>A0A9X2MLW7_9FIRM</name>
<dbReference type="InterPro" id="IPR002696">
    <property type="entry name" value="Membr_insert_effic_factor_YidD"/>
</dbReference>
<dbReference type="AlphaFoldDB" id="A0A9X2MLW7"/>
<keyword evidence="1" id="KW-1003">Cell membrane</keyword>
<proteinExistence type="inferred from homology"/>
<gene>
    <name evidence="2" type="primary">yidD</name>
    <name evidence="2" type="ORF">NSA23_15195</name>
</gene>
<comment type="caution">
    <text evidence="2">The sequence shown here is derived from an EMBL/GenBank/DDBJ whole genome shotgun (WGS) entry which is preliminary data.</text>
</comment>
<dbReference type="Pfam" id="PF01809">
    <property type="entry name" value="YidD"/>
    <property type="match status" value="1"/>
</dbReference>
<comment type="similarity">
    <text evidence="1">Belongs to the UPF0161 family.</text>
</comment>
<dbReference type="EMBL" id="JANJZL010000018">
    <property type="protein sequence ID" value="MCR2045445.1"/>
    <property type="molecule type" value="Genomic_DNA"/>
</dbReference>
<comment type="function">
    <text evidence="1">Could be involved in insertion of integral membrane proteins into the membrane.</text>
</comment>
<dbReference type="Proteomes" id="UP001142078">
    <property type="component" value="Unassembled WGS sequence"/>
</dbReference>
<evidence type="ECO:0000313" key="2">
    <source>
        <dbReference type="EMBL" id="MCR2045445.1"/>
    </source>
</evidence>
<organism evidence="2 3">
    <name type="scientific">Anaerosalibacter massiliensis</name>
    <dbReference type="NCBI Taxonomy" id="1347392"/>
    <lineage>
        <taxon>Bacteria</taxon>
        <taxon>Bacillati</taxon>
        <taxon>Bacillota</taxon>
        <taxon>Tissierellia</taxon>
        <taxon>Tissierellales</taxon>
        <taxon>Sporanaerobacteraceae</taxon>
        <taxon>Anaerosalibacter</taxon>
    </lineage>
</organism>
<dbReference type="PANTHER" id="PTHR33383">
    <property type="entry name" value="MEMBRANE PROTEIN INSERTION EFFICIENCY FACTOR-RELATED"/>
    <property type="match status" value="1"/>
</dbReference>
<sequence length="72" mass="8467">MLKIIAISLIKFYQNYISKYIFPYRCCRFYPTCSAYTIEAIEKYGFLKGGYLGFKRILRCNPFNPGGYDPVK</sequence>
<reference evidence="2" key="1">
    <citation type="submission" date="2022-07" db="EMBL/GenBank/DDBJ databases">
        <title>Enhanced cultured diversity of the mouse gut microbiota enables custom-made synthetic communities.</title>
        <authorList>
            <person name="Afrizal A."/>
        </authorList>
    </citation>
    <scope>NUCLEOTIDE SEQUENCE</scope>
    <source>
        <strain evidence="2">DSM 29482</strain>
    </source>
</reference>
<dbReference type="NCBIfam" id="TIGR00278">
    <property type="entry name" value="membrane protein insertion efficiency factor YidD"/>
    <property type="match status" value="1"/>
</dbReference>
<keyword evidence="1" id="KW-0472">Membrane</keyword>
<accession>A0A9X2MLW7</accession>
<protein>
    <recommendedName>
        <fullName evidence="1">Putative membrane protein insertion efficiency factor</fullName>
    </recommendedName>
</protein>
<evidence type="ECO:0000256" key="1">
    <source>
        <dbReference type="HAMAP-Rule" id="MF_00386"/>
    </source>
</evidence>
<comment type="subcellular location">
    <subcellularLocation>
        <location evidence="1">Cell membrane</location>
        <topology evidence="1">Peripheral membrane protein</topology>
        <orientation evidence="1">Cytoplasmic side</orientation>
    </subcellularLocation>
</comment>
<dbReference type="HAMAP" id="MF_00386">
    <property type="entry name" value="UPF0161_YidD"/>
    <property type="match status" value="1"/>
</dbReference>
<evidence type="ECO:0000313" key="3">
    <source>
        <dbReference type="Proteomes" id="UP001142078"/>
    </source>
</evidence>
<dbReference type="PANTHER" id="PTHR33383:SF1">
    <property type="entry name" value="MEMBRANE PROTEIN INSERTION EFFICIENCY FACTOR-RELATED"/>
    <property type="match status" value="1"/>
</dbReference>